<proteinExistence type="predicted"/>
<keyword evidence="1" id="KW-1133">Transmembrane helix</keyword>
<name>A0ABT3DLR8_9BACI</name>
<keyword evidence="1" id="KW-0472">Membrane</keyword>
<evidence type="ECO:0000256" key="1">
    <source>
        <dbReference type="SAM" id="Phobius"/>
    </source>
</evidence>
<dbReference type="InterPro" id="IPR029059">
    <property type="entry name" value="AB_hydrolase_5"/>
</dbReference>
<accession>A0ABT3DLR8</accession>
<dbReference type="Proteomes" id="UP001526147">
    <property type="component" value="Unassembled WGS sequence"/>
</dbReference>
<evidence type="ECO:0000259" key="2">
    <source>
        <dbReference type="Pfam" id="PF12695"/>
    </source>
</evidence>
<evidence type="ECO:0000313" key="4">
    <source>
        <dbReference type="Proteomes" id="UP001526147"/>
    </source>
</evidence>
<dbReference type="Pfam" id="PF12695">
    <property type="entry name" value="Abhydrolase_5"/>
    <property type="match status" value="1"/>
</dbReference>
<feature type="transmembrane region" description="Helical" evidence="1">
    <location>
        <begin position="7"/>
        <end position="26"/>
    </location>
</feature>
<dbReference type="GO" id="GO:0016787">
    <property type="term" value="F:hydrolase activity"/>
    <property type="evidence" value="ECO:0007669"/>
    <property type="project" value="UniProtKB-KW"/>
</dbReference>
<reference evidence="3 4" key="1">
    <citation type="submission" date="2022-10" db="EMBL/GenBank/DDBJ databases">
        <title>Draft genome assembly of moderately radiation resistant bacterium Metabacillus halosaccharovorans.</title>
        <authorList>
            <person name="Pal S."/>
            <person name="Gopinathan A."/>
        </authorList>
    </citation>
    <scope>NUCLEOTIDE SEQUENCE [LARGE SCALE GENOMIC DNA]</scope>
    <source>
        <strain evidence="3 4">VITHBRA001</strain>
    </source>
</reference>
<gene>
    <name evidence="3" type="ORF">OIH86_20210</name>
</gene>
<dbReference type="SUPFAM" id="SSF53474">
    <property type="entry name" value="alpha/beta-Hydrolases"/>
    <property type="match status" value="1"/>
</dbReference>
<keyword evidence="4" id="KW-1185">Reference proteome</keyword>
<dbReference type="RefSeq" id="WP_264144180.1">
    <property type="nucleotide sequence ID" value="NZ_JAOYEY010000048.1"/>
</dbReference>
<protein>
    <submittedName>
        <fullName evidence="3">Alpha/beta hydrolase</fullName>
    </submittedName>
</protein>
<dbReference type="InterPro" id="IPR029058">
    <property type="entry name" value="AB_hydrolase_fold"/>
</dbReference>
<keyword evidence="1" id="KW-0812">Transmembrane</keyword>
<feature type="domain" description="Alpha/beta hydrolase fold-5" evidence="2">
    <location>
        <begin position="63"/>
        <end position="227"/>
    </location>
</feature>
<comment type="caution">
    <text evidence="3">The sequence shown here is derived from an EMBL/GenBank/DDBJ whole genome shotgun (WGS) entry which is preliminary data.</text>
</comment>
<sequence>MNRKLKYILLSFFLLLVVLFLGFFTWSQLTYTPSSELDTLLDKSEIQYEEDWIIFNQHSSKLGIVLYPGAKVEPEAYSYYGKQLANKGYLVAIPKVHFNFALLDSNKATKIIENYPSVEKWIIGGHSLGGVAAAKFAYDHPKKVDGVFLLGSYPSEGNDFSKTKTPMLSIYAEMDGLTTVDKINETKKYLSKNATVHEIKGGNHAQFGVYGKQKGDNEAGISFKIQQDEMVSVTSEWIKEIKK</sequence>
<keyword evidence="3" id="KW-0378">Hydrolase</keyword>
<dbReference type="EMBL" id="JAOYEY010000048">
    <property type="protein sequence ID" value="MCV9887974.1"/>
    <property type="molecule type" value="Genomic_DNA"/>
</dbReference>
<organism evidence="3 4">
    <name type="scientific">Metabacillus halosaccharovorans</name>
    <dbReference type="NCBI Taxonomy" id="930124"/>
    <lineage>
        <taxon>Bacteria</taxon>
        <taxon>Bacillati</taxon>
        <taxon>Bacillota</taxon>
        <taxon>Bacilli</taxon>
        <taxon>Bacillales</taxon>
        <taxon>Bacillaceae</taxon>
        <taxon>Metabacillus</taxon>
    </lineage>
</organism>
<evidence type="ECO:0000313" key="3">
    <source>
        <dbReference type="EMBL" id="MCV9887974.1"/>
    </source>
</evidence>
<dbReference type="Gene3D" id="3.40.50.1820">
    <property type="entry name" value="alpha/beta hydrolase"/>
    <property type="match status" value="1"/>
</dbReference>